<keyword evidence="2" id="KW-1185">Reference proteome</keyword>
<gene>
    <name evidence="1" type="ORF">E2C01_076708</name>
</gene>
<dbReference type="AlphaFoldDB" id="A0A5B7IIB8"/>
<evidence type="ECO:0000313" key="2">
    <source>
        <dbReference type="Proteomes" id="UP000324222"/>
    </source>
</evidence>
<dbReference type="EMBL" id="VSRR010058775">
    <property type="protein sequence ID" value="MPC82063.1"/>
    <property type="molecule type" value="Genomic_DNA"/>
</dbReference>
<comment type="caution">
    <text evidence="1">The sequence shown here is derived from an EMBL/GenBank/DDBJ whole genome shotgun (WGS) entry which is preliminary data.</text>
</comment>
<sequence length="130" mass="13873">MCLLEGGDRGNQWKQTKETSHRKVHSEYIYTAVAWVLGRGSEGTDGVGRGSVGRGGKAVVQVLLGCTSMIRQQGRGKVVEGGGGQRPSSFFTGHAGWLACPCSPRLWDALCLASRAAICEAAGRRRAVQR</sequence>
<dbReference type="Proteomes" id="UP000324222">
    <property type="component" value="Unassembled WGS sequence"/>
</dbReference>
<organism evidence="1 2">
    <name type="scientific">Portunus trituberculatus</name>
    <name type="common">Swimming crab</name>
    <name type="synonym">Neptunus trituberculatus</name>
    <dbReference type="NCBI Taxonomy" id="210409"/>
    <lineage>
        <taxon>Eukaryota</taxon>
        <taxon>Metazoa</taxon>
        <taxon>Ecdysozoa</taxon>
        <taxon>Arthropoda</taxon>
        <taxon>Crustacea</taxon>
        <taxon>Multicrustacea</taxon>
        <taxon>Malacostraca</taxon>
        <taxon>Eumalacostraca</taxon>
        <taxon>Eucarida</taxon>
        <taxon>Decapoda</taxon>
        <taxon>Pleocyemata</taxon>
        <taxon>Brachyura</taxon>
        <taxon>Eubrachyura</taxon>
        <taxon>Portunoidea</taxon>
        <taxon>Portunidae</taxon>
        <taxon>Portuninae</taxon>
        <taxon>Portunus</taxon>
    </lineage>
</organism>
<accession>A0A5B7IIB8</accession>
<protein>
    <submittedName>
        <fullName evidence="1">Uncharacterized protein</fullName>
    </submittedName>
</protein>
<name>A0A5B7IIB8_PORTR</name>
<proteinExistence type="predicted"/>
<evidence type="ECO:0000313" key="1">
    <source>
        <dbReference type="EMBL" id="MPC82063.1"/>
    </source>
</evidence>
<reference evidence="1 2" key="1">
    <citation type="submission" date="2019-05" db="EMBL/GenBank/DDBJ databases">
        <title>Another draft genome of Portunus trituberculatus and its Hox gene families provides insights of decapod evolution.</title>
        <authorList>
            <person name="Jeong J.-H."/>
            <person name="Song I."/>
            <person name="Kim S."/>
            <person name="Choi T."/>
            <person name="Kim D."/>
            <person name="Ryu S."/>
            <person name="Kim W."/>
        </authorList>
    </citation>
    <scope>NUCLEOTIDE SEQUENCE [LARGE SCALE GENOMIC DNA]</scope>
    <source>
        <tissue evidence="1">Muscle</tissue>
    </source>
</reference>